<feature type="domain" description="Methyl-accepting transducer" evidence="3">
    <location>
        <begin position="326"/>
        <end position="511"/>
    </location>
</feature>
<gene>
    <name evidence="4" type="ORF">EV189_0238</name>
</gene>
<dbReference type="AlphaFoldDB" id="A0A4Q7NUZ9"/>
<dbReference type="GO" id="GO:0016020">
    <property type="term" value="C:membrane"/>
    <property type="evidence" value="ECO:0007669"/>
    <property type="project" value="InterPro"/>
</dbReference>
<evidence type="ECO:0000256" key="1">
    <source>
        <dbReference type="ARBA" id="ARBA00023224"/>
    </source>
</evidence>
<dbReference type="OrthoDB" id="5241933at2"/>
<dbReference type="InterPro" id="IPR029016">
    <property type="entry name" value="GAF-like_dom_sf"/>
</dbReference>
<dbReference type="Pfam" id="PF00015">
    <property type="entry name" value="MCPsignal"/>
    <property type="match status" value="1"/>
</dbReference>
<dbReference type="PROSITE" id="PS50111">
    <property type="entry name" value="CHEMOTAXIS_TRANSDUC_2"/>
    <property type="match status" value="1"/>
</dbReference>
<dbReference type="Gene3D" id="1.10.287.950">
    <property type="entry name" value="Methyl-accepting chemotaxis protein"/>
    <property type="match status" value="1"/>
</dbReference>
<dbReference type="SMART" id="SM00065">
    <property type="entry name" value="GAF"/>
    <property type="match status" value="2"/>
</dbReference>
<dbReference type="InterPro" id="IPR003018">
    <property type="entry name" value="GAF"/>
</dbReference>
<evidence type="ECO:0000256" key="2">
    <source>
        <dbReference type="PROSITE-ProRule" id="PRU00284"/>
    </source>
</evidence>
<evidence type="ECO:0000313" key="4">
    <source>
        <dbReference type="EMBL" id="RZS91007.1"/>
    </source>
</evidence>
<keyword evidence="5" id="KW-1185">Reference proteome</keyword>
<sequence>MWLARPVPAERGESADLAALTQVVAALGTATDRDSAVRAVLEAVREAFGWAYGSYWPLDRAAGVLRFGLDSGAATPEFRQVTLEASFARGVGLSGRAWEARELVAVPDLAEVTDCVRAPAARRAGVQSGVCFPLLVDGEVVATMDFFVLERVALGAERLAALWLVGRLLAQALQRFAQVEAEAEAARDSAAVAAVLVALTECDDVDEALQRGLDATRDAFGWEYASAWRRGDDDHLRFLLDSGTVSPEFARVSREASFTRGVGLAGRAWEQGSLVFVPDLAQVTDCVRAPAARTAGVRSGIAMPVVVDGHVTGTLDFFVTRSISLSEGRLAALAHVASLISQAVGRIRRHQRDLEGAQLLTSSITQLSGSAAQAAGIADQAVASVTGAVEIVAGLGESTDAIGHIVKLINGIAGQTNLLALNATIEAARAGDAGRGFAVVAGEVKQLAQETAAATQDVGAKIAAIQGSVADVTTVMDGIAGTVTTIRGMQAEVLAVLEEQSGVARRLVERD</sequence>
<reference evidence="4 5" key="1">
    <citation type="submission" date="2019-02" db="EMBL/GenBank/DDBJ databases">
        <title>Genomic Encyclopedia of Type Strains, Phase IV (KMG-IV): sequencing the most valuable type-strain genomes for metagenomic binning, comparative biology and taxonomic classification.</title>
        <authorList>
            <person name="Goeker M."/>
        </authorList>
    </citation>
    <scope>NUCLEOTIDE SEQUENCE [LARGE SCALE GENOMIC DNA]</scope>
    <source>
        <strain evidence="4 5">DSM 45622</strain>
    </source>
</reference>
<dbReference type="GO" id="GO:0007165">
    <property type="term" value="P:signal transduction"/>
    <property type="evidence" value="ECO:0007669"/>
    <property type="project" value="UniProtKB-KW"/>
</dbReference>
<evidence type="ECO:0000313" key="5">
    <source>
        <dbReference type="Proteomes" id="UP000293638"/>
    </source>
</evidence>
<dbReference type="SUPFAM" id="SSF58104">
    <property type="entry name" value="Methyl-accepting chemotaxis protein (MCP) signaling domain"/>
    <property type="match status" value="1"/>
</dbReference>
<proteinExistence type="predicted"/>
<comment type="caution">
    <text evidence="4">The sequence shown here is derived from an EMBL/GenBank/DDBJ whole genome shotgun (WGS) entry which is preliminary data.</text>
</comment>
<dbReference type="SUPFAM" id="SSF55781">
    <property type="entry name" value="GAF domain-like"/>
    <property type="match status" value="2"/>
</dbReference>
<dbReference type="SMART" id="SM00283">
    <property type="entry name" value="MA"/>
    <property type="match status" value="1"/>
</dbReference>
<dbReference type="InterPro" id="IPR004089">
    <property type="entry name" value="MCPsignal_dom"/>
</dbReference>
<dbReference type="PANTHER" id="PTHR32089:SF112">
    <property type="entry name" value="LYSOZYME-LIKE PROTEIN-RELATED"/>
    <property type="match status" value="1"/>
</dbReference>
<dbReference type="Gene3D" id="3.30.450.40">
    <property type="match status" value="2"/>
</dbReference>
<dbReference type="RefSeq" id="WP_130491126.1">
    <property type="nucleotide sequence ID" value="NZ_SGXD01000001.1"/>
</dbReference>
<dbReference type="Proteomes" id="UP000293638">
    <property type="component" value="Unassembled WGS sequence"/>
</dbReference>
<keyword evidence="1 2" id="KW-0807">Transducer</keyword>
<name>A0A4Q7NUZ9_9ACTN</name>
<dbReference type="EMBL" id="SGXD01000001">
    <property type="protein sequence ID" value="RZS91007.1"/>
    <property type="molecule type" value="Genomic_DNA"/>
</dbReference>
<organism evidence="4 5">
    <name type="scientific">Motilibacter rhizosphaerae</name>
    <dbReference type="NCBI Taxonomy" id="598652"/>
    <lineage>
        <taxon>Bacteria</taxon>
        <taxon>Bacillati</taxon>
        <taxon>Actinomycetota</taxon>
        <taxon>Actinomycetes</taxon>
        <taxon>Motilibacterales</taxon>
        <taxon>Motilibacteraceae</taxon>
        <taxon>Motilibacter</taxon>
    </lineage>
</organism>
<evidence type="ECO:0000259" key="3">
    <source>
        <dbReference type="PROSITE" id="PS50111"/>
    </source>
</evidence>
<protein>
    <submittedName>
        <fullName evidence="4">GAF domain-containing protein</fullName>
    </submittedName>
</protein>
<dbReference type="Pfam" id="PF13185">
    <property type="entry name" value="GAF_2"/>
    <property type="match status" value="2"/>
</dbReference>
<dbReference type="PANTHER" id="PTHR32089">
    <property type="entry name" value="METHYL-ACCEPTING CHEMOTAXIS PROTEIN MCPB"/>
    <property type="match status" value="1"/>
</dbReference>
<accession>A0A4Q7NUZ9</accession>